<evidence type="ECO:0000313" key="3">
    <source>
        <dbReference type="Proteomes" id="UP000237344"/>
    </source>
</evidence>
<dbReference type="GO" id="GO:0008930">
    <property type="term" value="F:methylthioadenosine nucleosidase activity"/>
    <property type="evidence" value="ECO:0007669"/>
    <property type="project" value="TreeGrafter"/>
</dbReference>
<dbReference type="Pfam" id="PF01048">
    <property type="entry name" value="PNP_UDP_1"/>
    <property type="match status" value="1"/>
</dbReference>
<evidence type="ECO:0000259" key="1">
    <source>
        <dbReference type="Pfam" id="PF01048"/>
    </source>
</evidence>
<comment type="caution">
    <text evidence="2">The sequence shown here is derived from an EMBL/GenBank/DDBJ whole genome shotgun (WGS) entry which is preliminary data.</text>
</comment>
<dbReference type="SUPFAM" id="SSF53167">
    <property type="entry name" value="Purine and uridine phosphorylases"/>
    <property type="match status" value="1"/>
</dbReference>
<accession>A0A2S3W1R2</accession>
<dbReference type="Proteomes" id="UP000237344">
    <property type="component" value="Unassembled WGS sequence"/>
</dbReference>
<organism evidence="2 3">
    <name type="scientific">Novacetimonas maltaceti</name>
    <dbReference type="NCBI Taxonomy" id="1203393"/>
    <lineage>
        <taxon>Bacteria</taxon>
        <taxon>Pseudomonadati</taxon>
        <taxon>Pseudomonadota</taxon>
        <taxon>Alphaproteobacteria</taxon>
        <taxon>Acetobacterales</taxon>
        <taxon>Acetobacteraceae</taxon>
        <taxon>Novacetimonas</taxon>
    </lineage>
</organism>
<dbReference type="GO" id="GO:0019284">
    <property type="term" value="P:L-methionine salvage from S-adenosylmethionine"/>
    <property type="evidence" value="ECO:0007669"/>
    <property type="project" value="TreeGrafter"/>
</dbReference>
<name>A0A2S3W1R2_9PROT</name>
<dbReference type="GO" id="GO:0009116">
    <property type="term" value="P:nucleoside metabolic process"/>
    <property type="evidence" value="ECO:0007669"/>
    <property type="project" value="InterPro"/>
</dbReference>
<keyword evidence="3" id="KW-1185">Reference proteome</keyword>
<protein>
    <recommendedName>
        <fullName evidence="1">Nucleoside phosphorylase domain-containing protein</fullName>
    </recommendedName>
</protein>
<dbReference type="InterPro" id="IPR035994">
    <property type="entry name" value="Nucleoside_phosphorylase_sf"/>
</dbReference>
<dbReference type="RefSeq" id="WP_110095149.1">
    <property type="nucleotide sequence ID" value="NZ_NKUE01000017.1"/>
</dbReference>
<dbReference type="PANTHER" id="PTHR46832:SF1">
    <property type="entry name" value="5'-METHYLTHIOADENOSINE_S-ADENOSYLHOMOCYSTEINE NUCLEOSIDASE"/>
    <property type="match status" value="1"/>
</dbReference>
<reference evidence="2 3" key="1">
    <citation type="submission" date="2018-01" db="EMBL/GenBank/DDBJ databases">
        <title>Draft Genome Sequence of Komagataeibacter maltaceti LMG 1529, a Vinegar Producing Acetic Acid Bacterium Isolated from Malt Vinegar Brewery Acetifiers.</title>
        <authorList>
            <person name="Zhang Q."/>
            <person name="Hollensteiner J."/>
            <person name="Poehlein A."/>
            <person name="Daniel R."/>
        </authorList>
    </citation>
    <scope>NUCLEOTIDE SEQUENCE [LARGE SCALE GENOMIC DNA]</scope>
    <source>
        <strain evidence="2 3">LMG 1529</strain>
    </source>
</reference>
<evidence type="ECO:0000313" key="2">
    <source>
        <dbReference type="EMBL" id="POF62809.1"/>
    </source>
</evidence>
<sequence length="231" mass="24251">MDNSRQATAAAPFTRLGIVVGMEAEAALIRPFFPTARFGISGATLDGARRATSILLTSGVDAVLSFGLAAGLDPALYPGIVLLPRHVVVDGTRIPTDPALSDWLGQGMRTVRRGDLLHSDVIVSDRKEKAELFAQSGCEGLDMESGVVATLCSERKVPFAVLRIVCDPADRTLPPAAVVALQPGGGIALGAILRNVLAHPGQIPALIAVGRDAGMARKAARAMLRRRFDPD</sequence>
<dbReference type="InterPro" id="IPR000845">
    <property type="entry name" value="Nucleoside_phosphorylase_d"/>
</dbReference>
<gene>
    <name evidence="2" type="ORF">KMAL_15310</name>
</gene>
<dbReference type="AlphaFoldDB" id="A0A2S3W1R2"/>
<dbReference type="Gene3D" id="3.40.50.1580">
    <property type="entry name" value="Nucleoside phosphorylase domain"/>
    <property type="match status" value="1"/>
</dbReference>
<dbReference type="OrthoDB" id="7357315at2"/>
<dbReference type="GO" id="GO:0008782">
    <property type="term" value="F:adenosylhomocysteine nucleosidase activity"/>
    <property type="evidence" value="ECO:0007669"/>
    <property type="project" value="TreeGrafter"/>
</dbReference>
<dbReference type="GO" id="GO:0005829">
    <property type="term" value="C:cytosol"/>
    <property type="evidence" value="ECO:0007669"/>
    <property type="project" value="TreeGrafter"/>
</dbReference>
<proteinExistence type="predicted"/>
<dbReference type="CDD" id="cd17768">
    <property type="entry name" value="adenosylhopane_nucleosidase_HpnG-like"/>
    <property type="match status" value="1"/>
</dbReference>
<dbReference type="PANTHER" id="PTHR46832">
    <property type="entry name" value="5'-METHYLTHIOADENOSINE/S-ADENOSYLHOMOCYSTEINE NUCLEOSIDASE"/>
    <property type="match status" value="1"/>
</dbReference>
<feature type="domain" description="Nucleoside phosphorylase" evidence="1">
    <location>
        <begin position="50"/>
        <end position="173"/>
    </location>
</feature>
<dbReference type="EMBL" id="POTC01000016">
    <property type="protein sequence ID" value="POF62809.1"/>
    <property type="molecule type" value="Genomic_DNA"/>
</dbReference>